<dbReference type="Gene3D" id="2.40.30.10">
    <property type="entry name" value="Translation factors"/>
    <property type="match status" value="1"/>
</dbReference>
<accession>A0A218NNB2</accession>
<evidence type="ECO:0000313" key="3">
    <source>
        <dbReference type="Proteomes" id="UP000197679"/>
    </source>
</evidence>
<feature type="domain" description="Translation elongation factor EFTu-like" evidence="1">
    <location>
        <begin position="169"/>
        <end position="234"/>
    </location>
</feature>
<dbReference type="EMBL" id="CP019964">
    <property type="protein sequence ID" value="ASI13961.1"/>
    <property type="molecule type" value="Genomic_DNA"/>
</dbReference>
<dbReference type="PANTHER" id="PTHR43721">
    <property type="entry name" value="ELONGATION FACTOR TU-RELATED"/>
    <property type="match status" value="1"/>
</dbReference>
<dbReference type="Pfam" id="PF03144">
    <property type="entry name" value="GTP_EFTU_D2"/>
    <property type="match status" value="1"/>
</dbReference>
<dbReference type="SUPFAM" id="SSF50447">
    <property type="entry name" value="Translation proteins"/>
    <property type="match status" value="1"/>
</dbReference>
<dbReference type="InterPro" id="IPR009000">
    <property type="entry name" value="Transl_B-barrel_sf"/>
</dbReference>
<evidence type="ECO:0000313" key="2">
    <source>
        <dbReference type="EMBL" id="ASI13961.1"/>
    </source>
</evidence>
<dbReference type="AlphaFoldDB" id="A0A218NNB2"/>
<gene>
    <name evidence="2" type="ORF">Mia14_0658</name>
</gene>
<dbReference type="InterPro" id="IPR004161">
    <property type="entry name" value="EFTu-like_2"/>
</dbReference>
<reference evidence="2 3" key="1">
    <citation type="journal article" date="2017" name="Nat. Commun.">
        <title>'ARMAN' archaea depend on association with euryarchaeal host in culture and in situ.</title>
        <authorList>
            <person name="Golyshina O."/>
            <person name="Toshchakov S."/>
            <person name="Makarova K."/>
            <person name="Gavrilov S."/>
            <person name="Korzhenkov A."/>
            <person name="La Cono V."/>
            <person name="Arcadi E."/>
            <person name="Nechitaylo T."/>
            <person name="Ferrer M."/>
            <person name="Kublanov I."/>
            <person name="Wolf Y."/>
            <person name="Yakimov M."/>
            <person name="Golyshin P."/>
            <person name="Slesarev A."/>
            <person name="Kozyavkin S."/>
        </authorList>
    </citation>
    <scope>NUCLEOTIDE SEQUENCE [LARGE SCALE GENOMIC DNA]</scope>
    <source>
        <strain evidence="2 3">Mia14</strain>
    </source>
</reference>
<dbReference type="GO" id="GO:0003746">
    <property type="term" value="F:translation elongation factor activity"/>
    <property type="evidence" value="ECO:0007669"/>
    <property type="project" value="UniProtKB-KW"/>
</dbReference>
<keyword evidence="3" id="KW-1185">Reference proteome</keyword>
<name>A0A218NNB2_9ARCH</name>
<keyword evidence="2" id="KW-0251">Elongation factor</keyword>
<sequence length="319" mass="34745">MTNHNHPGSPHHLQVGGCHLISIPINNGVADFIGKKGAEDSLVYYNRIYNDDTIVAISPANLDDKFYGLAESITLSHIIVIDAKSIDKQLGEVLIATALAGKPTIIIEHDTIDQSQLEGMLKQLNLPNYTTCKMEDILGKIASYKLDSNDASGQCRVDIDRSFNVKGAGTVVLGIVRKGSVKVHDKLLGKDSKEVIVRSIQSQDRDIQEAGVSTRVGLALKGADSDEFKKGDTLSNYKIDPKKSITATINVSSINKEDVKEKSSYIFVSGFSYTSATVSSFDGKSISLVFDKPLCIESSDSFMLIRKQEPRIFAFGKAD</sequence>
<proteinExistence type="predicted"/>
<dbReference type="PANTHER" id="PTHR43721:SF11">
    <property type="entry name" value="SELENOCYSTEINE-SPECIFIC ELONGATION FACTOR"/>
    <property type="match status" value="1"/>
</dbReference>
<protein>
    <submittedName>
        <fullName evidence="2">SelB-II domain-containing translation elongation factor</fullName>
    </submittedName>
</protein>
<keyword evidence="2" id="KW-0648">Protein biosynthesis</keyword>
<evidence type="ECO:0000259" key="1">
    <source>
        <dbReference type="Pfam" id="PF03144"/>
    </source>
</evidence>
<dbReference type="GO" id="GO:0005525">
    <property type="term" value="F:GTP binding"/>
    <property type="evidence" value="ECO:0007669"/>
    <property type="project" value="InterPro"/>
</dbReference>
<organism evidence="2 3">
    <name type="scientific">Candidatus Mancarchaeum acidiphilum</name>
    <dbReference type="NCBI Taxonomy" id="1920749"/>
    <lineage>
        <taxon>Archaea</taxon>
        <taxon>Candidatus Micrarchaeota</taxon>
        <taxon>Candidatus Mancarchaeum</taxon>
    </lineage>
</organism>
<dbReference type="InterPro" id="IPR050055">
    <property type="entry name" value="EF-Tu_GTPase"/>
</dbReference>
<dbReference type="Proteomes" id="UP000197679">
    <property type="component" value="Chromosome"/>
</dbReference>
<dbReference type="GO" id="GO:0001514">
    <property type="term" value="P:selenocysteine incorporation"/>
    <property type="evidence" value="ECO:0007669"/>
    <property type="project" value="TreeGrafter"/>
</dbReference>
<dbReference type="KEGG" id="marh:Mia14_0658"/>